<dbReference type="GO" id="GO:0050660">
    <property type="term" value="F:flavin adenine dinucleotide binding"/>
    <property type="evidence" value="ECO:0007669"/>
    <property type="project" value="InterPro"/>
</dbReference>
<organism evidence="7 8">
    <name type="scientific">Halorubrum ezzemoulense</name>
    <name type="common">Halorubrum chaoviator</name>
    <dbReference type="NCBI Taxonomy" id="337243"/>
    <lineage>
        <taxon>Archaea</taxon>
        <taxon>Methanobacteriati</taxon>
        <taxon>Methanobacteriota</taxon>
        <taxon>Stenosarchaea group</taxon>
        <taxon>Halobacteria</taxon>
        <taxon>Halobacteriales</taxon>
        <taxon>Haloferacaceae</taxon>
        <taxon>Halorubrum</taxon>
    </lineage>
</organism>
<dbReference type="InterPro" id="IPR036188">
    <property type="entry name" value="FAD/NAD-bd_sf"/>
</dbReference>
<evidence type="ECO:0000256" key="2">
    <source>
        <dbReference type="ARBA" id="ARBA00010790"/>
    </source>
</evidence>
<dbReference type="SUPFAM" id="SSF51905">
    <property type="entry name" value="FAD/NAD(P)-binding domain"/>
    <property type="match status" value="1"/>
</dbReference>
<dbReference type="AlphaFoldDB" id="A0A256KMD6"/>
<dbReference type="RefSeq" id="WP_094520150.1">
    <property type="nucleotide sequence ID" value="NZ_CP034941.1"/>
</dbReference>
<evidence type="ECO:0000256" key="4">
    <source>
        <dbReference type="ARBA" id="ARBA00022827"/>
    </source>
</evidence>
<feature type="domain" description="Glucose-methanol-choline oxidoreductase N-terminal" evidence="5">
    <location>
        <begin position="84"/>
        <end position="107"/>
    </location>
</feature>
<keyword evidence="3" id="KW-0285">Flavoprotein</keyword>
<name>A0A256KMD6_HALEZ</name>
<evidence type="ECO:0000313" key="8">
    <source>
        <dbReference type="Proteomes" id="UP000293073"/>
    </source>
</evidence>
<dbReference type="Gene3D" id="3.30.560.10">
    <property type="entry name" value="Glucose Oxidase, domain 3"/>
    <property type="match status" value="1"/>
</dbReference>
<evidence type="ECO:0000256" key="3">
    <source>
        <dbReference type="ARBA" id="ARBA00022630"/>
    </source>
</evidence>
<proteinExistence type="inferred from homology"/>
<evidence type="ECO:0000313" key="7">
    <source>
        <dbReference type="EMBL" id="QAY21539.1"/>
    </source>
</evidence>
<reference evidence="8" key="1">
    <citation type="submission" date="2019-01" db="EMBL/GenBank/DDBJ databases">
        <title>Complete genome of Halorubrum ezzemoulense strain FB21.</title>
        <authorList>
            <person name="Feng Y."/>
            <person name="Louyakis A.S."/>
            <person name="Papke R.T."/>
            <person name="Gogarten J.P."/>
        </authorList>
    </citation>
    <scope>NUCLEOTIDE SEQUENCE [LARGE SCALE GENOMIC DNA]</scope>
    <source>
        <strain evidence="8">Fb21</strain>
        <plasmid evidence="8">megaPlasmid</plasmid>
    </source>
</reference>
<gene>
    <name evidence="7" type="ORF">EO776_16255</name>
</gene>
<dbReference type="GO" id="GO:0016614">
    <property type="term" value="F:oxidoreductase activity, acting on CH-OH group of donors"/>
    <property type="evidence" value="ECO:0007669"/>
    <property type="project" value="InterPro"/>
</dbReference>
<dbReference type="InterPro" id="IPR000172">
    <property type="entry name" value="GMC_OxRdtase_N"/>
</dbReference>
<dbReference type="PROSITE" id="PS00624">
    <property type="entry name" value="GMC_OXRED_2"/>
    <property type="match status" value="1"/>
</dbReference>
<evidence type="ECO:0000259" key="5">
    <source>
        <dbReference type="PROSITE" id="PS00623"/>
    </source>
</evidence>
<dbReference type="PANTHER" id="PTHR11552:SF147">
    <property type="entry name" value="CHOLINE DEHYDROGENASE, MITOCHONDRIAL"/>
    <property type="match status" value="1"/>
</dbReference>
<dbReference type="Proteomes" id="UP000293073">
    <property type="component" value="Plasmid megaplasmid"/>
</dbReference>
<dbReference type="Gene3D" id="3.50.50.60">
    <property type="entry name" value="FAD/NAD(P)-binding domain"/>
    <property type="match status" value="1"/>
</dbReference>
<sequence>MSNTITAHDFVVVGAGSAGCALAHRLTEDSDRDVLLLEAGQPDDKEEIHTPPLFPELYRTAVDWDYYTEPQPELHDRKLYHPRGKTLGGSSSLNAMIYIRGHPWDYDHWADLGNDGWSYEAMLDHFKRAEHFEPGDGDFHGEGGPLNVTTLEDTHPVSEALVEGMAEAGIEHNPDFNGERLAGSGFYHVTQRDGKRCSSAAAYIKPALDRSNLTVETGAQVTDITFDGDRATGVRYEQDGTEHTAEAGSEIVLSAGAINSPQLLLLSGIGPAAHLEEHGIDVRVDLPGVGKNLQDHLKVGVVYEQTGGPEAPAPSSNVVESGCFVHLDEDEPAPDLQFHNAPVYLLEHGLTPPDDDRSFFTIIPTQIRPDSTGEVRLASDDPYHSPVIDPNYLGADGDIDPLVEGIKLARDVADTDPVDEFCGAEVHPGPEVTSESGLREFVREHASTVYHPVGTCRMGDDDMAVVDDELRVHGVEGLRVADASIMPDIVGGNTNAPSIAIGEKASALLTE</sequence>
<protein>
    <submittedName>
        <fullName evidence="7">Choline dehydrogenase</fullName>
    </submittedName>
</protein>
<dbReference type="Pfam" id="PF00732">
    <property type="entry name" value="GMC_oxred_N"/>
    <property type="match status" value="1"/>
</dbReference>
<dbReference type="SUPFAM" id="SSF54373">
    <property type="entry name" value="FAD-linked reductases, C-terminal domain"/>
    <property type="match status" value="1"/>
</dbReference>
<comment type="similarity">
    <text evidence="2">Belongs to the GMC oxidoreductase family.</text>
</comment>
<dbReference type="InterPro" id="IPR012132">
    <property type="entry name" value="GMC_OxRdtase"/>
</dbReference>
<keyword evidence="4" id="KW-0274">FAD</keyword>
<evidence type="ECO:0000259" key="6">
    <source>
        <dbReference type="PROSITE" id="PS00624"/>
    </source>
</evidence>
<geneLocation type="plasmid" evidence="8">
    <name>megaPlasmid</name>
</geneLocation>
<feature type="domain" description="Glucose-methanol-choline oxidoreductase N-terminal" evidence="6">
    <location>
        <begin position="256"/>
        <end position="270"/>
    </location>
</feature>
<dbReference type="EMBL" id="CP034941">
    <property type="protein sequence ID" value="QAY21539.1"/>
    <property type="molecule type" value="Genomic_DNA"/>
</dbReference>
<dbReference type="GeneID" id="301361401"/>
<comment type="cofactor">
    <cofactor evidence="1">
        <name>FAD</name>
        <dbReference type="ChEBI" id="CHEBI:57692"/>
    </cofactor>
</comment>
<dbReference type="KEGG" id="hezz:EO776_16255"/>
<dbReference type="PIRSF" id="PIRSF000137">
    <property type="entry name" value="Alcohol_oxidase"/>
    <property type="match status" value="1"/>
</dbReference>
<dbReference type="Pfam" id="PF05199">
    <property type="entry name" value="GMC_oxred_C"/>
    <property type="match status" value="1"/>
</dbReference>
<keyword evidence="7" id="KW-0614">Plasmid</keyword>
<evidence type="ECO:0000256" key="1">
    <source>
        <dbReference type="ARBA" id="ARBA00001974"/>
    </source>
</evidence>
<dbReference type="PANTHER" id="PTHR11552">
    <property type="entry name" value="GLUCOSE-METHANOL-CHOLINE GMC OXIDOREDUCTASE"/>
    <property type="match status" value="1"/>
</dbReference>
<dbReference type="InterPro" id="IPR007867">
    <property type="entry name" value="GMC_OxRtase_C"/>
</dbReference>
<accession>A0A256KMD6</accession>
<dbReference type="PROSITE" id="PS00623">
    <property type="entry name" value="GMC_OXRED_1"/>
    <property type="match status" value="1"/>
</dbReference>